<dbReference type="EMBL" id="GBRH01241672">
    <property type="protein sequence ID" value="JAD56223.1"/>
    <property type="molecule type" value="Transcribed_RNA"/>
</dbReference>
<keyword evidence="1" id="KW-0472">Membrane</keyword>
<evidence type="ECO:0000256" key="1">
    <source>
        <dbReference type="SAM" id="Phobius"/>
    </source>
</evidence>
<reference evidence="2" key="1">
    <citation type="submission" date="2014-09" db="EMBL/GenBank/DDBJ databases">
        <authorList>
            <person name="Magalhaes I.L.F."/>
            <person name="Oliveira U."/>
            <person name="Santos F.R."/>
            <person name="Vidigal T.H.D.A."/>
            <person name="Brescovit A.D."/>
            <person name="Santos A.J."/>
        </authorList>
    </citation>
    <scope>NUCLEOTIDE SEQUENCE</scope>
    <source>
        <tissue evidence="2">Shoot tissue taken approximately 20 cm above the soil surface</tissue>
    </source>
</reference>
<keyword evidence="1" id="KW-0812">Transmembrane</keyword>
<feature type="transmembrane region" description="Helical" evidence="1">
    <location>
        <begin position="22"/>
        <end position="43"/>
    </location>
</feature>
<keyword evidence="1" id="KW-1133">Transmembrane helix</keyword>
<protein>
    <submittedName>
        <fullName evidence="2">Uncharacterized protein</fullName>
    </submittedName>
</protein>
<proteinExistence type="predicted"/>
<evidence type="ECO:0000313" key="2">
    <source>
        <dbReference type="EMBL" id="JAD56223.1"/>
    </source>
</evidence>
<dbReference type="AlphaFoldDB" id="A0A0A9B266"/>
<organism evidence="2">
    <name type="scientific">Arundo donax</name>
    <name type="common">Giant reed</name>
    <name type="synonym">Donax arundinaceus</name>
    <dbReference type="NCBI Taxonomy" id="35708"/>
    <lineage>
        <taxon>Eukaryota</taxon>
        <taxon>Viridiplantae</taxon>
        <taxon>Streptophyta</taxon>
        <taxon>Embryophyta</taxon>
        <taxon>Tracheophyta</taxon>
        <taxon>Spermatophyta</taxon>
        <taxon>Magnoliopsida</taxon>
        <taxon>Liliopsida</taxon>
        <taxon>Poales</taxon>
        <taxon>Poaceae</taxon>
        <taxon>PACMAD clade</taxon>
        <taxon>Arundinoideae</taxon>
        <taxon>Arundineae</taxon>
        <taxon>Arundo</taxon>
    </lineage>
</organism>
<sequence>MFAGVPELSQAINDMEVRAHMLLLRFGLMANIGYFGYISFVFYGSEKA</sequence>
<accession>A0A0A9B266</accession>
<reference evidence="2" key="2">
    <citation type="journal article" date="2015" name="Data Brief">
        <title>Shoot transcriptome of the giant reed, Arundo donax.</title>
        <authorList>
            <person name="Barrero R.A."/>
            <person name="Guerrero F.D."/>
            <person name="Moolhuijzen P."/>
            <person name="Goolsby J.A."/>
            <person name="Tidwell J."/>
            <person name="Bellgard S.E."/>
            <person name="Bellgard M.I."/>
        </authorList>
    </citation>
    <scope>NUCLEOTIDE SEQUENCE</scope>
    <source>
        <tissue evidence="2">Shoot tissue taken approximately 20 cm above the soil surface</tissue>
    </source>
</reference>
<name>A0A0A9B266_ARUDO</name>